<accession>A0ABN1T315</accession>
<keyword evidence="3" id="KW-1185">Reference proteome</keyword>
<evidence type="ECO:0008006" key="4">
    <source>
        <dbReference type="Google" id="ProtNLM"/>
    </source>
</evidence>
<dbReference type="SUPFAM" id="SSF48452">
    <property type="entry name" value="TPR-like"/>
    <property type="match status" value="1"/>
</dbReference>
<feature type="region of interest" description="Disordered" evidence="1">
    <location>
        <begin position="1056"/>
        <end position="1077"/>
    </location>
</feature>
<gene>
    <name evidence="2" type="ORF">GCM10009564_39530</name>
</gene>
<dbReference type="Proteomes" id="UP001501072">
    <property type="component" value="Unassembled WGS sequence"/>
</dbReference>
<sequence length="1315" mass="142442">MQPTPPGAHDEVVPFVEDPRTAPVPVLDTAVASHEEHLAAHPDCPIRWLRQGLAGHLLVERGERTGSREDMARGIGLLRKATADPAAEQAPGLLGTFLYNLGTFLTRTGFSASFDALREGIDAYRRAFPLLSGTERRACVSNLLPELLKAAARADRPELRLEARELALEFLDEAPSDPRMENSVWNTLLDCLSEEPAPAHLCLSLLPEAEALARRAAPDELRAVRLDRLTRLLRTAWRTTGDPDRLTRAIAAGRQAVSLCPDRGTVAANLALVLSDAGILHNDPELLEEAARFGRKALEHTPPDTSDHLSMRGDLGAVLFRLSEHRNQEENLRAALDHTAAVVEHAGRTGNFGLLRTFLPNLATVRLRLGTVTGDQNLLTDALDTYRETLALPLTPAHRAKVLGNYGGVQGELALRTDRPGPQLRQACEAMAEALALYPDDDPELGPFLDQYALTALRLLLHDGTAATRNTVIDAWERILTRALSHSLHETAALCREFLTATYWRRYDHGTGLRDVDKAIEHGEHVLRHPPPDPQRLQQSAYFVAEAYRARASVTGNPADFERAIDLVAEMLQRPDLDDSKRQSFLVLQSANHYDRFHAFSTPSDLDEALSCARKAVAVPGPADPESAALAQLAACLTQRPQLGGPLEDLDRAVEIYRAAWTSIRARLGDPTEENAGSGGYGDTEIGVAHNLASALAQRYHHHEIPADLDEAVDTMTAVLRLTPENHHKRPERLTTAANMIHHRWFRNRSADDLATCLAQAEEAVATAAPGSFAHHHALAALVGIHGDVLDEHEDGAGDTQDGENARISREELLNRHQDSRDRAIELGLRTAESEEDLPLRSWVLVAHNTAAALLRRWQAAGNRDDLEKSISLGRRILDRAGLERSPVTALLLGSALIHHARNHGDGNDGHAGAEARTEAAAVLRALSACAAAPARMRFTAARWWATVTGRPDEETLAACRRLMELLPLVAWVGAPRTVREAALADQAGLVSMAAQAALDAERPTDAVEFLELGRGVLWSQRLDLRTDLAEIEEVAPDLAARLAAVRQALDVSAAFDEGPGGSSPAGETAELAPPEPMDPDWATALRQAREMAMAGDKDRLFDFLAPLTTADDPRVAAYAEFGRALVLLERGDRDGAREALTRAAGHGSGAAPAAADALGDLLAADGDFAAARAAYEQARALGDPAEAREAAAKLRRLEELETATARLDPQLARLLVQGDPSRLIAAGLQLMLEGRHLQALSFLERGLPRLPAEEQPLLAPLLAQARQRTGDHPGARTAWELALRAANPGAVAVAALSFGDFLVCEYTLDEARTA</sequence>
<dbReference type="EMBL" id="BAAAHU010000044">
    <property type="protein sequence ID" value="GAA1013302.1"/>
    <property type="molecule type" value="Genomic_DNA"/>
</dbReference>
<name>A0ABN1T315_9ACTN</name>
<protein>
    <recommendedName>
        <fullName evidence="4">Tetratricopeptide repeat protein</fullName>
    </recommendedName>
</protein>
<organism evidence="2 3">
    <name type="scientific">Streptomyces thermogriseus</name>
    <dbReference type="NCBI Taxonomy" id="75292"/>
    <lineage>
        <taxon>Bacteria</taxon>
        <taxon>Bacillati</taxon>
        <taxon>Actinomycetota</taxon>
        <taxon>Actinomycetes</taxon>
        <taxon>Kitasatosporales</taxon>
        <taxon>Streptomycetaceae</taxon>
        <taxon>Streptomyces</taxon>
    </lineage>
</organism>
<proteinExistence type="predicted"/>
<evidence type="ECO:0000313" key="2">
    <source>
        <dbReference type="EMBL" id="GAA1013302.1"/>
    </source>
</evidence>
<dbReference type="InterPro" id="IPR011990">
    <property type="entry name" value="TPR-like_helical_dom_sf"/>
</dbReference>
<evidence type="ECO:0000256" key="1">
    <source>
        <dbReference type="SAM" id="MobiDB-lite"/>
    </source>
</evidence>
<comment type="caution">
    <text evidence="2">The sequence shown here is derived from an EMBL/GenBank/DDBJ whole genome shotgun (WGS) entry which is preliminary data.</text>
</comment>
<dbReference type="RefSeq" id="WP_346073670.1">
    <property type="nucleotide sequence ID" value="NZ_BAAAHU010000044.1"/>
</dbReference>
<dbReference type="Gene3D" id="1.25.40.10">
    <property type="entry name" value="Tetratricopeptide repeat domain"/>
    <property type="match status" value="4"/>
</dbReference>
<evidence type="ECO:0000313" key="3">
    <source>
        <dbReference type="Proteomes" id="UP001501072"/>
    </source>
</evidence>
<reference evidence="2 3" key="1">
    <citation type="journal article" date="2019" name="Int. J. Syst. Evol. Microbiol.">
        <title>The Global Catalogue of Microorganisms (GCM) 10K type strain sequencing project: providing services to taxonomists for standard genome sequencing and annotation.</title>
        <authorList>
            <consortium name="The Broad Institute Genomics Platform"/>
            <consortium name="The Broad Institute Genome Sequencing Center for Infectious Disease"/>
            <person name="Wu L."/>
            <person name="Ma J."/>
        </authorList>
    </citation>
    <scope>NUCLEOTIDE SEQUENCE [LARGE SCALE GENOMIC DNA]</scope>
    <source>
        <strain evidence="2 3">JCM 11269</strain>
    </source>
</reference>